<comment type="caution">
    <text evidence="6">The sequence shown here is derived from an EMBL/GenBank/DDBJ whole genome shotgun (WGS) entry which is preliminary data.</text>
</comment>
<dbReference type="InterPro" id="IPR048280">
    <property type="entry name" value="COX6B-like"/>
</dbReference>
<evidence type="ECO:0000256" key="4">
    <source>
        <dbReference type="SAM" id="MobiDB-lite"/>
    </source>
</evidence>
<dbReference type="PANTHER" id="PTHR46281:SF31">
    <property type="entry name" value="CYTOCHROME C OXIDASE SUBUNIT"/>
    <property type="match status" value="1"/>
</dbReference>
<comment type="subcellular location">
    <subcellularLocation>
        <location evidence="1">Mitochondrion</location>
    </subcellularLocation>
</comment>
<feature type="region of interest" description="Disordered" evidence="4">
    <location>
        <begin position="1"/>
        <end position="71"/>
    </location>
</feature>
<feature type="compositionally biased region" description="Low complexity" evidence="4">
    <location>
        <begin position="46"/>
        <end position="60"/>
    </location>
</feature>
<evidence type="ECO:0000256" key="1">
    <source>
        <dbReference type="ARBA" id="ARBA00004173"/>
    </source>
</evidence>
<dbReference type="AlphaFoldDB" id="A0A835D1B3"/>
<keyword evidence="5" id="KW-0472">Membrane</keyword>
<organism evidence="6 7">
    <name type="scientific">Tetracentron sinense</name>
    <name type="common">Spur-leaf</name>
    <dbReference type="NCBI Taxonomy" id="13715"/>
    <lineage>
        <taxon>Eukaryota</taxon>
        <taxon>Viridiplantae</taxon>
        <taxon>Streptophyta</taxon>
        <taxon>Embryophyta</taxon>
        <taxon>Tracheophyta</taxon>
        <taxon>Spermatophyta</taxon>
        <taxon>Magnoliopsida</taxon>
        <taxon>Trochodendrales</taxon>
        <taxon>Trochodendraceae</taxon>
        <taxon>Tetracentron</taxon>
    </lineage>
</organism>
<dbReference type="GO" id="GO:0045277">
    <property type="term" value="C:respiratory chain complex IV"/>
    <property type="evidence" value="ECO:0007669"/>
    <property type="project" value="InterPro"/>
</dbReference>
<dbReference type="PANTHER" id="PTHR46281">
    <property type="entry name" value="CYTOCHROME C OXIDASE SUBUNIT 6B"/>
    <property type="match status" value="1"/>
</dbReference>
<dbReference type="SUPFAM" id="SSF47694">
    <property type="entry name" value="Cytochrome c oxidase subunit h"/>
    <property type="match status" value="1"/>
</dbReference>
<dbReference type="PROSITE" id="PS51808">
    <property type="entry name" value="CHCH"/>
    <property type="match status" value="1"/>
</dbReference>
<keyword evidence="2" id="KW-0496">Mitochondrion</keyword>
<keyword evidence="7" id="KW-1185">Reference proteome</keyword>
<dbReference type="Proteomes" id="UP000655225">
    <property type="component" value="Unassembled WGS sequence"/>
</dbReference>
<dbReference type="GO" id="GO:0005739">
    <property type="term" value="C:mitochondrion"/>
    <property type="evidence" value="ECO:0007669"/>
    <property type="project" value="UniProtKB-SubCell"/>
</dbReference>
<feature type="transmembrane region" description="Helical" evidence="5">
    <location>
        <begin position="159"/>
        <end position="183"/>
    </location>
</feature>
<dbReference type="CDD" id="cd00926">
    <property type="entry name" value="Cyt_c_Oxidase_VIb"/>
    <property type="match status" value="1"/>
</dbReference>
<evidence type="ECO:0000256" key="3">
    <source>
        <dbReference type="ARBA" id="ARBA00023157"/>
    </source>
</evidence>
<evidence type="ECO:0008006" key="8">
    <source>
        <dbReference type="Google" id="ProtNLM"/>
    </source>
</evidence>
<evidence type="ECO:0000256" key="2">
    <source>
        <dbReference type="ARBA" id="ARBA00023128"/>
    </source>
</evidence>
<dbReference type="EMBL" id="JABCRI010000040">
    <property type="protein sequence ID" value="KAF8376813.1"/>
    <property type="molecule type" value="Genomic_DNA"/>
</dbReference>
<name>A0A835D1B3_TETSI</name>
<proteinExistence type="predicted"/>
<dbReference type="OMA" id="PSEWVES"/>
<dbReference type="Gene3D" id="1.10.10.140">
    <property type="entry name" value="Cytochrome c oxidase, subunit VIb"/>
    <property type="match status" value="1"/>
</dbReference>
<dbReference type="InterPro" id="IPR003213">
    <property type="entry name" value="Cyt_c_oxidase_su6B"/>
</dbReference>
<protein>
    <recommendedName>
        <fullName evidence="8">Cytochrome c oxidase subunit 6b-1</fullName>
    </recommendedName>
</protein>
<sequence>MGKNRLTKQYLLSEKEEKPDQGGTPVDESPTNTAPKEIVDEKTEEPSVAAEESSETPQQEEPGDQEVVEQTAEVISETPEQEESGDQEVVEQTPEIKLETAPADFRFPTTNQSRHCFTRYIEYHRCIAAKGEDAPECDKFAKYYRSLCPGEWVRSLHAFLCPLTLMLLFVSFSFNFAALRSIFHGLSDVAL</sequence>
<dbReference type="OrthoDB" id="1107506at2759"/>
<dbReference type="InterPro" id="IPR036549">
    <property type="entry name" value="CX6/COA6-like_sf"/>
</dbReference>
<evidence type="ECO:0000313" key="6">
    <source>
        <dbReference type="EMBL" id="KAF8376813.1"/>
    </source>
</evidence>
<dbReference type="Pfam" id="PF02297">
    <property type="entry name" value="COX6B"/>
    <property type="match status" value="1"/>
</dbReference>
<keyword evidence="3" id="KW-1015">Disulfide bond</keyword>
<accession>A0A835D1B3</accession>
<keyword evidence="5" id="KW-0812">Transmembrane</keyword>
<keyword evidence="5" id="KW-1133">Transmembrane helix</keyword>
<evidence type="ECO:0000256" key="5">
    <source>
        <dbReference type="SAM" id="Phobius"/>
    </source>
</evidence>
<reference evidence="6 7" key="1">
    <citation type="submission" date="2020-04" db="EMBL/GenBank/DDBJ databases">
        <title>Plant Genome Project.</title>
        <authorList>
            <person name="Zhang R.-G."/>
        </authorList>
    </citation>
    <scope>NUCLEOTIDE SEQUENCE [LARGE SCALE GENOMIC DNA]</scope>
    <source>
        <strain evidence="6">YNK0</strain>
        <tissue evidence="6">Leaf</tissue>
    </source>
</reference>
<evidence type="ECO:0000313" key="7">
    <source>
        <dbReference type="Proteomes" id="UP000655225"/>
    </source>
</evidence>
<gene>
    <name evidence="6" type="ORF">HHK36_031512</name>
</gene>